<comment type="caution">
    <text evidence="1">The sequence shown here is derived from an EMBL/GenBank/DDBJ whole genome shotgun (WGS) entry which is preliminary data.</text>
</comment>
<keyword evidence="2" id="KW-1185">Reference proteome</keyword>
<proteinExistence type="predicted"/>
<dbReference type="AlphaFoldDB" id="A0A4C1WXW4"/>
<protein>
    <submittedName>
        <fullName evidence="1">Uncharacterized protein</fullName>
    </submittedName>
</protein>
<accession>A0A4C1WXW4</accession>
<dbReference type="EMBL" id="BGZK01000656">
    <property type="protein sequence ID" value="GBP54865.1"/>
    <property type="molecule type" value="Genomic_DNA"/>
</dbReference>
<reference evidence="1 2" key="1">
    <citation type="journal article" date="2019" name="Commun. Biol.">
        <title>The bagworm genome reveals a unique fibroin gene that provides high tensile strength.</title>
        <authorList>
            <person name="Kono N."/>
            <person name="Nakamura H."/>
            <person name="Ohtoshi R."/>
            <person name="Tomita M."/>
            <person name="Numata K."/>
            <person name="Arakawa K."/>
        </authorList>
    </citation>
    <scope>NUCLEOTIDE SEQUENCE [LARGE SCALE GENOMIC DNA]</scope>
</reference>
<organism evidence="1 2">
    <name type="scientific">Eumeta variegata</name>
    <name type="common">Bagworm moth</name>
    <name type="synonym">Eumeta japonica</name>
    <dbReference type="NCBI Taxonomy" id="151549"/>
    <lineage>
        <taxon>Eukaryota</taxon>
        <taxon>Metazoa</taxon>
        <taxon>Ecdysozoa</taxon>
        <taxon>Arthropoda</taxon>
        <taxon>Hexapoda</taxon>
        <taxon>Insecta</taxon>
        <taxon>Pterygota</taxon>
        <taxon>Neoptera</taxon>
        <taxon>Endopterygota</taxon>
        <taxon>Lepidoptera</taxon>
        <taxon>Glossata</taxon>
        <taxon>Ditrysia</taxon>
        <taxon>Tineoidea</taxon>
        <taxon>Psychidae</taxon>
        <taxon>Oiketicinae</taxon>
        <taxon>Eumeta</taxon>
    </lineage>
</organism>
<name>A0A4C1WXW4_EUMVA</name>
<sequence length="90" mass="10165">MGPPPEGKKGKNPLWVVRAPDDSHRLKTPWNVKAPAFLARRLCRLHLSGQKAQRRQRREDKGTNLVCQRTINTRDRGTDSEIASLHGACL</sequence>
<dbReference type="Proteomes" id="UP000299102">
    <property type="component" value="Unassembled WGS sequence"/>
</dbReference>
<evidence type="ECO:0000313" key="2">
    <source>
        <dbReference type="Proteomes" id="UP000299102"/>
    </source>
</evidence>
<evidence type="ECO:0000313" key="1">
    <source>
        <dbReference type="EMBL" id="GBP54865.1"/>
    </source>
</evidence>
<gene>
    <name evidence="1" type="ORF">EVAR_11617_1</name>
</gene>